<reference evidence="2 3" key="1">
    <citation type="submission" date="2017-10" db="EMBL/GenBank/DDBJ databases">
        <title>Comparative genomics in systemic dimorphic fungi from Ajellomycetaceae.</title>
        <authorList>
            <person name="Munoz J.F."/>
            <person name="Mcewen J.G."/>
            <person name="Clay O.K."/>
            <person name="Cuomo C.A."/>
        </authorList>
    </citation>
    <scope>NUCLEOTIDE SEQUENCE [LARGE SCALE GENOMIC DNA]</scope>
    <source>
        <strain evidence="2 3">UAMH5409</strain>
    </source>
</reference>
<name>A0A2B7WL64_9EURO</name>
<accession>A0A2B7WL64</accession>
<feature type="transmembrane region" description="Helical" evidence="1">
    <location>
        <begin position="390"/>
        <end position="408"/>
    </location>
</feature>
<gene>
    <name evidence="2" type="ORF">AJ79_08297</name>
</gene>
<keyword evidence="3" id="KW-1185">Reference proteome</keyword>
<evidence type="ECO:0000256" key="1">
    <source>
        <dbReference type="SAM" id="Phobius"/>
    </source>
</evidence>
<feature type="transmembrane region" description="Helical" evidence="1">
    <location>
        <begin position="33"/>
        <end position="55"/>
    </location>
</feature>
<feature type="transmembrane region" description="Helical" evidence="1">
    <location>
        <begin position="268"/>
        <end position="287"/>
    </location>
</feature>
<keyword evidence="1" id="KW-0472">Membrane</keyword>
<evidence type="ECO:0000313" key="3">
    <source>
        <dbReference type="Proteomes" id="UP000223968"/>
    </source>
</evidence>
<feature type="transmembrane region" description="Helical" evidence="1">
    <location>
        <begin position="195"/>
        <end position="215"/>
    </location>
</feature>
<feature type="transmembrane region" description="Helical" evidence="1">
    <location>
        <begin position="236"/>
        <end position="256"/>
    </location>
</feature>
<dbReference type="Proteomes" id="UP000223968">
    <property type="component" value="Unassembled WGS sequence"/>
</dbReference>
<feature type="transmembrane region" description="Helical" evidence="1">
    <location>
        <begin position="105"/>
        <end position="123"/>
    </location>
</feature>
<dbReference type="AlphaFoldDB" id="A0A2B7WL64"/>
<dbReference type="OrthoDB" id="6499973at2759"/>
<dbReference type="EMBL" id="PDNB01000191">
    <property type="protein sequence ID" value="PGH00114.1"/>
    <property type="molecule type" value="Genomic_DNA"/>
</dbReference>
<feature type="transmembrane region" description="Helical" evidence="1">
    <location>
        <begin position="323"/>
        <end position="346"/>
    </location>
</feature>
<feature type="transmembrane region" description="Helical" evidence="1">
    <location>
        <begin position="129"/>
        <end position="151"/>
    </location>
</feature>
<protein>
    <recommendedName>
        <fullName evidence="4">Major facilitator superfamily (MFS) profile domain-containing protein</fullName>
    </recommendedName>
</protein>
<sequence>MSNQQAQDNPHNPPVNHAGFLANLDGYSQYGHLSTWIVTIVVSAVLCCAFSYVNTLGLSLSGYTPDQLCESFPSRLSYVGSLQLAFLCMGNGIGRSLFELFGTEVIWPQTVIYAFSVIATSLSNTHDQFMLSQAALFVASLGISIASRMAATLQTLDKSRSTTGNFGALGSSMLGAAFPIALGNLFNCFRLGSKWIIPIGGFITLWLLVFTCAAIRVRFPPPKERVYPGWPFISQLQAAVAFIFNMTLGVMAPVFFVPQYEHSLYQTTLAYALAMFKAATLFLAVFPEIFMGGAEVHEICFKSSISSAFLVFCWSIFTSDTRLLLLVALFGFSCGAIMSDISFCLLTHPNRPRGADTYGNMSVGIAAGTALIGLPMSGALVGRLRSFNEVYIFAGVIILSGSIVFGLLD</sequence>
<keyword evidence="1" id="KW-1133">Transmembrane helix</keyword>
<comment type="caution">
    <text evidence="2">The sequence shown here is derived from an EMBL/GenBank/DDBJ whole genome shotgun (WGS) entry which is preliminary data.</text>
</comment>
<proteinExistence type="predicted"/>
<keyword evidence="1" id="KW-0812">Transmembrane</keyword>
<evidence type="ECO:0000313" key="2">
    <source>
        <dbReference type="EMBL" id="PGH00114.1"/>
    </source>
</evidence>
<feature type="transmembrane region" description="Helical" evidence="1">
    <location>
        <begin position="163"/>
        <end position="183"/>
    </location>
</feature>
<organism evidence="2 3">
    <name type="scientific">Helicocarpus griseus UAMH5409</name>
    <dbReference type="NCBI Taxonomy" id="1447875"/>
    <lineage>
        <taxon>Eukaryota</taxon>
        <taxon>Fungi</taxon>
        <taxon>Dikarya</taxon>
        <taxon>Ascomycota</taxon>
        <taxon>Pezizomycotina</taxon>
        <taxon>Eurotiomycetes</taxon>
        <taxon>Eurotiomycetidae</taxon>
        <taxon>Onygenales</taxon>
        <taxon>Ajellomycetaceae</taxon>
        <taxon>Helicocarpus</taxon>
    </lineage>
</organism>
<feature type="transmembrane region" description="Helical" evidence="1">
    <location>
        <begin position="358"/>
        <end position="378"/>
    </location>
</feature>
<evidence type="ECO:0008006" key="4">
    <source>
        <dbReference type="Google" id="ProtNLM"/>
    </source>
</evidence>